<evidence type="ECO:0000256" key="1">
    <source>
        <dbReference type="ARBA" id="ARBA00022670"/>
    </source>
</evidence>
<evidence type="ECO:0000256" key="6">
    <source>
        <dbReference type="ARBA" id="ARBA00022759"/>
    </source>
</evidence>
<dbReference type="GO" id="GO:0004190">
    <property type="term" value="F:aspartic-type endopeptidase activity"/>
    <property type="evidence" value="ECO:0007669"/>
    <property type="project" value="UniProtKB-KW"/>
</dbReference>
<dbReference type="PANTHER" id="PTHR33064:SF37">
    <property type="entry name" value="RIBONUCLEASE H"/>
    <property type="match status" value="1"/>
</dbReference>
<keyword evidence="3" id="KW-0548">Nucleotidyltransferase</keyword>
<evidence type="ECO:0000256" key="2">
    <source>
        <dbReference type="ARBA" id="ARBA00022679"/>
    </source>
</evidence>
<accession>A0A6A3GXA4</accession>
<reference evidence="11 12" key="1">
    <citation type="submission" date="2018-09" db="EMBL/GenBank/DDBJ databases">
        <title>Genomic investigation of the strawberry pathogen Phytophthora fragariae indicates pathogenicity is determined by transcriptional variation in three key races.</title>
        <authorList>
            <person name="Adams T.M."/>
            <person name="Armitage A.D."/>
            <person name="Sobczyk M.K."/>
            <person name="Bates H.J."/>
            <person name="Dunwell J.M."/>
            <person name="Nellist C.F."/>
            <person name="Harrison R.J."/>
        </authorList>
    </citation>
    <scope>NUCLEOTIDE SEQUENCE [LARGE SCALE GENOMIC DNA]</scope>
    <source>
        <strain evidence="11 12">SCRP249</strain>
    </source>
</reference>
<keyword evidence="2" id="KW-0808">Transferase</keyword>
<dbReference type="GO" id="GO:0006508">
    <property type="term" value="P:proteolysis"/>
    <property type="evidence" value="ECO:0007669"/>
    <property type="project" value="UniProtKB-KW"/>
</dbReference>
<evidence type="ECO:0000256" key="7">
    <source>
        <dbReference type="ARBA" id="ARBA00022801"/>
    </source>
</evidence>
<protein>
    <recommendedName>
        <fullName evidence="10">Reverse transcriptase domain-containing protein</fullName>
    </recommendedName>
</protein>
<sequence length="578" mass="64294">TIEVRIEDLQVGDLADNTEDEIRKLRDIIWAHRHLLIGKGNALPPAAVGAICDIDVGDATPIAQRVRKIAPQFREKVSDLLKGLLSAKIIRHSTSPWASPIVVIIKKNGVDIRLCIDYRLVNGLTKLMIYPMPLINDLLEDLDKVLWYCSLDMASGFWVMSMADRARAISAFITPFGLFEWNRMPFGLKNAPQIYQRLIDNALYGFLRIPPAADQNALTDLFKAGDPEETGESSVLGRRSYIDDILVTAGSWDLLCDRVKALLEACDKWNISISVAKSFWGLKKVDYLGHRVSNEGLEAHPKDLSALTDLPFPRTLRAMQSFLDFAAIRDRDRRGGAGPTVTSTEDPQDDRTTVDPKWVEAEAAFSELKKKIAATPILRHFDTEKRPVVIVYASEWAVSASLVQDHDGIYLPVMFTSRTLKQNELNYGIVEKEVLALLRMLDLGYSMLVGRSIQVLARHSTLAWLFRAAGLQGRLGQWAALLSPWTLEITKCTRGEDEILGSLATAVMPRSVVDQALTATAPRKEPRRSEDTPVPTVEQDEVLLVASFDGSARVKRGGGAFSAIIWRLPEWTVVKAAS</sequence>
<dbReference type="Pfam" id="PF17917">
    <property type="entry name" value="RT_RNaseH"/>
    <property type="match status" value="1"/>
</dbReference>
<keyword evidence="6" id="KW-0255">Endonuclease</keyword>
<keyword evidence="7" id="KW-0378">Hydrolase</keyword>
<proteinExistence type="predicted"/>
<dbReference type="SUPFAM" id="SSF56672">
    <property type="entry name" value="DNA/RNA polymerases"/>
    <property type="match status" value="1"/>
</dbReference>
<evidence type="ECO:0000313" key="12">
    <source>
        <dbReference type="Proteomes" id="UP000429607"/>
    </source>
</evidence>
<evidence type="ECO:0000256" key="8">
    <source>
        <dbReference type="ARBA" id="ARBA00022918"/>
    </source>
</evidence>
<dbReference type="Proteomes" id="UP000429607">
    <property type="component" value="Unassembled WGS sequence"/>
</dbReference>
<evidence type="ECO:0000256" key="4">
    <source>
        <dbReference type="ARBA" id="ARBA00022722"/>
    </source>
</evidence>
<keyword evidence="5" id="KW-0064">Aspartyl protease</keyword>
<evidence type="ECO:0000313" key="11">
    <source>
        <dbReference type="EMBL" id="KAE8961669.1"/>
    </source>
</evidence>
<evidence type="ECO:0000256" key="3">
    <source>
        <dbReference type="ARBA" id="ARBA00022695"/>
    </source>
</evidence>
<gene>
    <name evidence="11" type="ORF">PR001_g29967</name>
</gene>
<dbReference type="PANTHER" id="PTHR33064">
    <property type="entry name" value="POL PROTEIN"/>
    <property type="match status" value="1"/>
</dbReference>
<dbReference type="InterPro" id="IPR043128">
    <property type="entry name" value="Rev_trsase/Diguanyl_cyclase"/>
</dbReference>
<dbReference type="InterPro" id="IPR051320">
    <property type="entry name" value="Viral_Replic_Matur_Polypro"/>
</dbReference>
<dbReference type="Pfam" id="PF00078">
    <property type="entry name" value="RVT_1"/>
    <property type="match status" value="1"/>
</dbReference>
<dbReference type="GO" id="GO:0003964">
    <property type="term" value="F:RNA-directed DNA polymerase activity"/>
    <property type="evidence" value="ECO:0007669"/>
    <property type="project" value="UniProtKB-KW"/>
</dbReference>
<dbReference type="InterPro" id="IPR000477">
    <property type="entry name" value="RT_dom"/>
</dbReference>
<keyword evidence="4" id="KW-0540">Nuclease</keyword>
<feature type="domain" description="Reverse transcriptase" evidence="10">
    <location>
        <begin position="86"/>
        <end position="292"/>
    </location>
</feature>
<evidence type="ECO:0000256" key="5">
    <source>
        <dbReference type="ARBA" id="ARBA00022750"/>
    </source>
</evidence>
<dbReference type="Gene3D" id="3.30.70.270">
    <property type="match status" value="2"/>
</dbReference>
<dbReference type="EMBL" id="QXFV01006365">
    <property type="protein sequence ID" value="KAE8961669.1"/>
    <property type="molecule type" value="Genomic_DNA"/>
</dbReference>
<dbReference type="CDD" id="cd01647">
    <property type="entry name" value="RT_LTR"/>
    <property type="match status" value="1"/>
</dbReference>
<evidence type="ECO:0000259" key="10">
    <source>
        <dbReference type="PROSITE" id="PS50878"/>
    </source>
</evidence>
<dbReference type="InterPro" id="IPR041373">
    <property type="entry name" value="RT_RNaseH"/>
</dbReference>
<feature type="region of interest" description="Disordered" evidence="9">
    <location>
        <begin position="333"/>
        <end position="353"/>
    </location>
</feature>
<dbReference type="InterPro" id="IPR043502">
    <property type="entry name" value="DNA/RNA_pol_sf"/>
</dbReference>
<evidence type="ECO:0000256" key="9">
    <source>
        <dbReference type="SAM" id="MobiDB-lite"/>
    </source>
</evidence>
<dbReference type="Gene3D" id="3.10.10.10">
    <property type="entry name" value="HIV Type 1 Reverse Transcriptase, subunit A, domain 1"/>
    <property type="match status" value="1"/>
</dbReference>
<name>A0A6A3GXA4_9STRA</name>
<keyword evidence="1" id="KW-0645">Protease</keyword>
<dbReference type="PROSITE" id="PS50878">
    <property type="entry name" value="RT_POL"/>
    <property type="match status" value="1"/>
</dbReference>
<comment type="caution">
    <text evidence="11">The sequence shown here is derived from an EMBL/GenBank/DDBJ whole genome shotgun (WGS) entry which is preliminary data.</text>
</comment>
<organism evidence="11 12">
    <name type="scientific">Phytophthora rubi</name>
    <dbReference type="NCBI Taxonomy" id="129364"/>
    <lineage>
        <taxon>Eukaryota</taxon>
        <taxon>Sar</taxon>
        <taxon>Stramenopiles</taxon>
        <taxon>Oomycota</taxon>
        <taxon>Peronosporomycetes</taxon>
        <taxon>Peronosporales</taxon>
        <taxon>Peronosporaceae</taxon>
        <taxon>Phytophthora</taxon>
    </lineage>
</organism>
<keyword evidence="8" id="KW-0695">RNA-directed DNA polymerase</keyword>
<dbReference type="GO" id="GO:0004519">
    <property type="term" value="F:endonuclease activity"/>
    <property type="evidence" value="ECO:0007669"/>
    <property type="project" value="UniProtKB-KW"/>
</dbReference>
<dbReference type="AlphaFoldDB" id="A0A6A3GXA4"/>
<feature type="non-terminal residue" evidence="11">
    <location>
        <position position="1"/>
    </location>
</feature>